<dbReference type="InterPro" id="IPR037401">
    <property type="entry name" value="SnoaL-like"/>
</dbReference>
<accession>A0A916YBR8</accession>
<dbReference type="Gene3D" id="3.10.450.50">
    <property type="match status" value="1"/>
</dbReference>
<dbReference type="Proteomes" id="UP000598997">
    <property type="component" value="Unassembled WGS sequence"/>
</dbReference>
<dbReference type="RefSeq" id="WP_066763200.1">
    <property type="nucleotide sequence ID" value="NZ_LYWY01000032.1"/>
</dbReference>
<dbReference type="Pfam" id="PF13577">
    <property type="entry name" value="SnoaL_4"/>
    <property type="match status" value="1"/>
</dbReference>
<keyword evidence="4" id="KW-1185">Reference proteome</keyword>
<proteinExistence type="predicted"/>
<sequence>MIELVARPEKLGYDAEKQEKNVTEEGRLAALEARIATLEDEQAIARVLADYSLALDWLDDGTLDRVFWDDAEIDYGFFKGSGADFKPILMEVERSMGRRWHFTSQLRTAIEGNSARVTGYNLSLATDGVASTEDSRLTGFFGFYNDRMEKRDGRWAIAGRKHILVAGTDLPDTAITGDLSALNTIGATGTDHPDFASLPIA</sequence>
<dbReference type="EMBL" id="BMIO01000003">
    <property type="protein sequence ID" value="GGD39101.1"/>
    <property type="molecule type" value="Genomic_DNA"/>
</dbReference>
<name>A0A916YBR8_9SPHN</name>
<organism evidence="3 4">
    <name type="scientific">Croceicoccus pelagius</name>
    <dbReference type="NCBI Taxonomy" id="1703341"/>
    <lineage>
        <taxon>Bacteria</taxon>
        <taxon>Pseudomonadati</taxon>
        <taxon>Pseudomonadota</taxon>
        <taxon>Alphaproteobacteria</taxon>
        <taxon>Sphingomonadales</taxon>
        <taxon>Erythrobacteraceae</taxon>
        <taxon>Croceicoccus</taxon>
    </lineage>
</organism>
<gene>
    <name evidence="3" type="ORF">GCM10010989_11450</name>
</gene>
<reference evidence="3 4" key="1">
    <citation type="journal article" date="2014" name="Int. J. Syst. Evol. Microbiol.">
        <title>Complete genome sequence of Corynebacterium casei LMG S-19264T (=DSM 44701T), isolated from a smear-ripened cheese.</title>
        <authorList>
            <consortium name="US DOE Joint Genome Institute (JGI-PGF)"/>
            <person name="Walter F."/>
            <person name="Albersmeier A."/>
            <person name="Kalinowski J."/>
            <person name="Ruckert C."/>
        </authorList>
    </citation>
    <scope>NUCLEOTIDE SEQUENCE [LARGE SCALE GENOMIC DNA]</scope>
    <source>
        <strain evidence="3 4">CGMCC 1.15358</strain>
    </source>
</reference>
<dbReference type="SUPFAM" id="SSF54427">
    <property type="entry name" value="NTF2-like"/>
    <property type="match status" value="1"/>
</dbReference>
<evidence type="ECO:0000259" key="2">
    <source>
        <dbReference type="Pfam" id="PF13577"/>
    </source>
</evidence>
<evidence type="ECO:0000313" key="4">
    <source>
        <dbReference type="Proteomes" id="UP000598997"/>
    </source>
</evidence>
<protein>
    <recommendedName>
        <fullName evidence="2">SnoaL-like domain-containing protein</fullName>
    </recommendedName>
</protein>
<evidence type="ECO:0000256" key="1">
    <source>
        <dbReference type="SAM" id="Coils"/>
    </source>
</evidence>
<dbReference type="InterPro" id="IPR032710">
    <property type="entry name" value="NTF2-like_dom_sf"/>
</dbReference>
<keyword evidence="1" id="KW-0175">Coiled coil</keyword>
<dbReference type="AlphaFoldDB" id="A0A916YBR8"/>
<feature type="domain" description="SnoaL-like" evidence="2">
    <location>
        <begin position="37"/>
        <end position="160"/>
    </location>
</feature>
<comment type="caution">
    <text evidence="3">The sequence shown here is derived from an EMBL/GenBank/DDBJ whole genome shotgun (WGS) entry which is preliminary data.</text>
</comment>
<evidence type="ECO:0000313" key="3">
    <source>
        <dbReference type="EMBL" id="GGD39101.1"/>
    </source>
</evidence>
<feature type="coiled-coil region" evidence="1">
    <location>
        <begin position="21"/>
        <end position="48"/>
    </location>
</feature>